<protein>
    <submittedName>
        <fullName evidence="1">Uncharacterized protein</fullName>
    </submittedName>
</protein>
<comment type="caution">
    <text evidence="1">The sequence shown here is derived from an EMBL/GenBank/DDBJ whole genome shotgun (WGS) entry which is preliminary data.</text>
</comment>
<evidence type="ECO:0000313" key="2">
    <source>
        <dbReference type="Proteomes" id="UP001458880"/>
    </source>
</evidence>
<accession>A0AAW1LML5</accession>
<reference evidence="1 2" key="1">
    <citation type="journal article" date="2024" name="BMC Genomics">
        <title>De novo assembly and annotation of Popillia japonica's genome with initial clues to its potential as an invasive pest.</title>
        <authorList>
            <person name="Cucini C."/>
            <person name="Boschi S."/>
            <person name="Funari R."/>
            <person name="Cardaioli E."/>
            <person name="Iannotti N."/>
            <person name="Marturano G."/>
            <person name="Paoli F."/>
            <person name="Bruttini M."/>
            <person name="Carapelli A."/>
            <person name="Frati F."/>
            <person name="Nardi F."/>
        </authorList>
    </citation>
    <scope>NUCLEOTIDE SEQUENCE [LARGE SCALE GENOMIC DNA]</scope>
    <source>
        <strain evidence="1">DMR45628</strain>
    </source>
</reference>
<name>A0AAW1LML5_POPJA</name>
<dbReference type="EMBL" id="JASPKY010000106">
    <property type="protein sequence ID" value="KAK9737024.1"/>
    <property type="molecule type" value="Genomic_DNA"/>
</dbReference>
<organism evidence="1 2">
    <name type="scientific">Popillia japonica</name>
    <name type="common">Japanese beetle</name>
    <dbReference type="NCBI Taxonomy" id="7064"/>
    <lineage>
        <taxon>Eukaryota</taxon>
        <taxon>Metazoa</taxon>
        <taxon>Ecdysozoa</taxon>
        <taxon>Arthropoda</taxon>
        <taxon>Hexapoda</taxon>
        <taxon>Insecta</taxon>
        <taxon>Pterygota</taxon>
        <taxon>Neoptera</taxon>
        <taxon>Endopterygota</taxon>
        <taxon>Coleoptera</taxon>
        <taxon>Polyphaga</taxon>
        <taxon>Scarabaeiformia</taxon>
        <taxon>Scarabaeidae</taxon>
        <taxon>Rutelinae</taxon>
        <taxon>Popillia</taxon>
    </lineage>
</organism>
<dbReference type="Proteomes" id="UP001458880">
    <property type="component" value="Unassembled WGS sequence"/>
</dbReference>
<keyword evidence="2" id="KW-1185">Reference proteome</keyword>
<dbReference type="AlphaFoldDB" id="A0AAW1LML5"/>
<sequence length="126" mass="14585">MLATRKRSLLGREIDVFLNNEKLKQVRVMKYLGIQIDNHLRFDKHVNNVIEKCGKIVCIARSAKISWGLRESALDTIYKGIILPILAYGVPAWIDALQRRSNQIKLKNIQRLINIKILKSNNYSKN</sequence>
<proteinExistence type="predicted"/>
<gene>
    <name evidence="1" type="ORF">QE152_g11098</name>
</gene>
<evidence type="ECO:0000313" key="1">
    <source>
        <dbReference type="EMBL" id="KAK9737024.1"/>
    </source>
</evidence>